<gene>
    <name evidence="1" type="ORF">FBU59_000634</name>
</gene>
<name>A0ACC1JG29_9FUNG</name>
<sequence>MAIAIIAILVAAIIVLTFMARKINSCFNESKELIVITSSITVLVIASIASRWFATDNSRAFWMGVANMVLMVVACNVFFLVVLGPPTYHAIFHHEEHLKQFMYKLVKSDLYNKYNTEDCNTRGSLSFSFATSYGSEDAQRLNFSGSTLNLPAEAHAPTGMSKETHRNLSHISLD</sequence>
<accession>A0ACC1JG29</accession>
<proteinExistence type="predicted"/>
<protein>
    <submittedName>
        <fullName evidence="1">Uncharacterized protein</fullName>
    </submittedName>
</protein>
<evidence type="ECO:0000313" key="1">
    <source>
        <dbReference type="EMBL" id="KAJ1950528.1"/>
    </source>
</evidence>
<keyword evidence="2" id="KW-1185">Reference proteome</keyword>
<reference evidence="1" key="1">
    <citation type="submission" date="2022-07" db="EMBL/GenBank/DDBJ databases">
        <title>Phylogenomic reconstructions and comparative analyses of Kickxellomycotina fungi.</title>
        <authorList>
            <person name="Reynolds N.K."/>
            <person name="Stajich J.E."/>
            <person name="Barry K."/>
            <person name="Grigoriev I.V."/>
            <person name="Crous P."/>
            <person name="Smith M.E."/>
        </authorList>
    </citation>
    <scope>NUCLEOTIDE SEQUENCE</scope>
    <source>
        <strain evidence="1">NRRL 5244</strain>
    </source>
</reference>
<comment type="caution">
    <text evidence="1">The sequence shown here is derived from an EMBL/GenBank/DDBJ whole genome shotgun (WGS) entry which is preliminary data.</text>
</comment>
<dbReference type="Proteomes" id="UP001150603">
    <property type="component" value="Unassembled WGS sequence"/>
</dbReference>
<evidence type="ECO:0000313" key="2">
    <source>
        <dbReference type="Proteomes" id="UP001150603"/>
    </source>
</evidence>
<dbReference type="EMBL" id="JANBPW010000186">
    <property type="protein sequence ID" value="KAJ1950528.1"/>
    <property type="molecule type" value="Genomic_DNA"/>
</dbReference>
<organism evidence="1 2">
    <name type="scientific">Linderina macrospora</name>
    <dbReference type="NCBI Taxonomy" id="4868"/>
    <lineage>
        <taxon>Eukaryota</taxon>
        <taxon>Fungi</taxon>
        <taxon>Fungi incertae sedis</taxon>
        <taxon>Zoopagomycota</taxon>
        <taxon>Kickxellomycotina</taxon>
        <taxon>Kickxellomycetes</taxon>
        <taxon>Kickxellales</taxon>
        <taxon>Kickxellaceae</taxon>
        <taxon>Linderina</taxon>
    </lineage>
</organism>